<reference evidence="1" key="1">
    <citation type="journal article" date="2021" name="PeerJ">
        <title>Extensive microbial diversity within the chicken gut microbiome revealed by metagenomics and culture.</title>
        <authorList>
            <person name="Gilroy R."/>
            <person name="Ravi A."/>
            <person name="Getino M."/>
            <person name="Pursley I."/>
            <person name="Horton D.L."/>
            <person name="Alikhan N.F."/>
            <person name="Baker D."/>
            <person name="Gharbi K."/>
            <person name="Hall N."/>
            <person name="Watson M."/>
            <person name="Adriaenssens E.M."/>
            <person name="Foster-Nyarko E."/>
            <person name="Jarju S."/>
            <person name="Secka A."/>
            <person name="Antonio M."/>
            <person name="Oren A."/>
            <person name="Chaudhuri R.R."/>
            <person name="La Ragione R."/>
            <person name="Hildebrand F."/>
            <person name="Pallen M.J."/>
        </authorList>
    </citation>
    <scope>NUCLEOTIDE SEQUENCE</scope>
    <source>
        <strain evidence="1">ChiBcec8-14828</strain>
    </source>
</reference>
<dbReference type="AlphaFoldDB" id="A0A9D2M2R0"/>
<gene>
    <name evidence="1" type="ORF">H9943_05430</name>
</gene>
<evidence type="ECO:0000313" key="2">
    <source>
        <dbReference type="Proteomes" id="UP000824209"/>
    </source>
</evidence>
<protein>
    <submittedName>
        <fullName evidence="1">Uncharacterized protein</fullName>
    </submittedName>
</protein>
<proteinExistence type="predicted"/>
<accession>A0A9D2M2R0</accession>
<sequence length="275" mass="31881">MNDWKQQMKTRLTPVAEIFLGKGGLERKPLLRPVQPRPIAQMMKDLRALDESVWAEYAFSRDPLKGRFTPEQKKRWDKLANECGKEYAHKMQQKYGTRDPMELAKRMGVTVEKPDMPKDLGRVLFAEFKVPNHVYLYMDAVYKAQATLSRPGMQKIMTSALDVERLLLAHELFHYVEEQYKREIFTKTEKIDLPTIPPFKNRSTVRSLDELAGMAFARELNSLPYSPYLLDVMLMYGYSQDGAIRLYEEIMTMAGVPIPEPEEEAYSAPLSIYDV</sequence>
<name>A0A9D2M2R0_9FIRM</name>
<dbReference type="EMBL" id="DWYA01000052">
    <property type="protein sequence ID" value="HJB39820.1"/>
    <property type="molecule type" value="Genomic_DNA"/>
</dbReference>
<organism evidence="1 2">
    <name type="scientific">Candidatus Ruthenibacterium avium</name>
    <dbReference type="NCBI Taxonomy" id="2838751"/>
    <lineage>
        <taxon>Bacteria</taxon>
        <taxon>Bacillati</taxon>
        <taxon>Bacillota</taxon>
        <taxon>Clostridia</taxon>
        <taxon>Eubacteriales</taxon>
        <taxon>Oscillospiraceae</taxon>
        <taxon>Ruthenibacterium</taxon>
    </lineage>
</organism>
<comment type="caution">
    <text evidence="1">The sequence shown here is derived from an EMBL/GenBank/DDBJ whole genome shotgun (WGS) entry which is preliminary data.</text>
</comment>
<dbReference type="Proteomes" id="UP000824209">
    <property type="component" value="Unassembled WGS sequence"/>
</dbReference>
<reference evidence="1" key="2">
    <citation type="submission" date="2021-04" db="EMBL/GenBank/DDBJ databases">
        <authorList>
            <person name="Gilroy R."/>
        </authorList>
    </citation>
    <scope>NUCLEOTIDE SEQUENCE</scope>
    <source>
        <strain evidence="1">ChiBcec8-14828</strain>
    </source>
</reference>
<evidence type="ECO:0000313" key="1">
    <source>
        <dbReference type="EMBL" id="HJB39820.1"/>
    </source>
</evidence>